<dbReference type="CDD" id="cd01335">
    <property type="entry name" value="Radical_SAM"/>
    <property type="match status" value="1"/>
</dbReference>
<evidence type="ECO:0000256" key="3">
    <source>
        <dbReference type="ARBA" id="ARBA00022691"/>
    </source>
</evidence>
<dbReference type="Gene3D" id="3.20.20.70">
    <property type="entry name" value="Aldolase class I"/>
    <property type="match status" value="1"/>
</dbReference>
<dbReference type="SFLD" id="SFLDS00029">
    <property type="entry name" value="Radical_SAM"/>
    <property type="match status" value="1"/>
</dbReference>
<dbReference type="SFLD" id="SFLDG01067">
    <property type="entry name" value="SPASM/twitch_domain_containing"/>
    <property type="match status" value="1"/>
</dbReference>
<dbReference type="Pfam" id="PF04055">
    <property type="entry name" value="Radical_SAM"/>
    <property type="match status" value="1"/>
</dbReference>
<evidence type="ECO:0000256" key="5">
    <source>
        <dbReference type="ARBA" id="ARBA00023004"/>
    </source>
</evidence>
<protein>
    <recommendedName>
        <fullName evidence="9">Pre-heme d1 synthase</fullName>
    </recommendedName>
</protein>
<organism evidence="11 12">
    <name type="scientific">Akkermansia muciniphila</name>
    <dbReference type="NCBI Taxonomy" id="239935"/>
    <lineage>
        <taxon>Bacteria</taxon>
        <taxon>Pseudomonadati</taxon>
        <taxon>Verrucomicrobiota</taxon>
        <taxon>Verrucomicrobiia</taxon>
        <taxon>Verrucomicrobiales</taxon>
        <taxon>Akkermansiaceae</taxon>
        <taxon>Akkermansia</taxon>
    </lineage>
</organism>
<dbReference type="InterPro" id="IPR017200">
    <property type="entry name" value="PqqE-like"/>
</dbReference>
<evidence type="ECO:0000313" key="11">
    <source>
        <dbReference type="EMBL" id="PNC19042.1"/>
    </source>
</evidence>
<evidence type="ECO:0000259" key="10">
    <source>
        <dbReference type="PROSITE" id="PS51918"/>
    </source>
</evidence>
<gene>
    <name evidence="11" type="ORF">CXU22_04460</name>
</gene>
<dbReference type="PIRSF" id="PIRSF037420">
    <property type="entry name" value="PQQ_syn_pqqE"/>
    <property type="match status" value="1"/>
</dbReference>
<dbReference type="RefSeq" id="WP_102712937.1">
    <property type="nucleotide sequence ID" value="NZ_PJKA01000006.1"/>
</dbReference>
<name>A0A2N8HFH8_9BACT</name>
<comment type="function">
    <text evidence="8">Involved in heme d1 biosynthesis. Radical SAM enzyme that catalyzes the removal of two propionate side chains from the intermediate 12,18-didecarboxysiroheme (DDSH) and may introduce the keto functions on rings A and B, yielding the heme d1 precursor dihydro-heme d1.</text>
</comment>
<feature type="domain" description="Radical SAM core" evidence="10">
    <location>
        <begin position="43"/>
        <end position="262"/>
    </location>
</feature>
<comment type="similarity">
    <text evidence="7">Belongs to the radical SAM superfamily.</text>
</comment>
<evidence type="ECO:0000313" key="12">
    <source>
        <dbReference type="Proteomes" id="UP000236000"/>
    </source>
</evidence>
<dbReference type="SMART" id="SM00729">
    <property type="entry name" value="Elp3"/>
    <property type="match status" value="1"/>
</dbReference>
<dbReference type="InterPro" id="IPR006638">
    <property type="entry name" value="Elp3/MiaA/NifB-like_rSAM"/>
</dbReference>
<comment type="cofactor">
    <cofactor evidence="1">
        <name>[4Fe-4S] cluster</name>
        <dbReference type="ChEBI" id="CHEBI:49883"/>
    </cofactor>
</comment>
<evidence type="ECO:0000256" key="1">
    <source>
        <dbReference type="ARBA" id="ARBA00001966"/>
    </source>
</evidence>
<proteinExistence type="inferred from homology"/>
<evidence type="ECO:0000256" key="9">
    <source>
        <dbReference type="ARBA" id="ARBA00073867"/>
    </source>
</evidence>
<comment type="caution">
    <text evidence="11">The sequence shown here is derived from an EMBL/GenBank/DDBJ whole genome shotgun (WGS) entry which is preliminary data.</text>
</comment>
<dbReference type="OrthoDB" id="7021155at2"/>
<dbReference type="SUPFAM" id="SSF102114">
    <property type="entry name" value="Radical SAM enzymes"/>
    <property type="match status" value="1"/>
</dbReference>
<evidence type="ECO:0000256" key="8">
    <source>
        <dbReference type="ARBA" id="ARBA00056787"/>
    </source>
</evidence>
<dbReference type="GO" id="GO:0003824">
    <property type="term" value="F:catalytic activity"/>
    <property type="evidence" value="ECO:0007669"/>
    <property type="project" value="InterPro"/>
</dbReference>
<dbReference type="Proteomes" id="UP000236000">
    <property type="component" value="Unassembled WGS sequence"/>
</dbReference>
<accession>A0A2N8HFH8</accession>
<keyword evidence="3" id="KW-0949">S-adenosyl-L-methionine</keyword>
<evidence type="ECO:0000256" key="2">
    <source>
        <dbReference type="ARBA" id="ARBA00022485"/>
    </source>
</evidence>
<dbReference type="GO" id="GO:0051539">
    <property type="term" value="F:4 iron, 4 sulfur cluster binding"/>
    <property type="evidence" value="ECO:0007669"/>
    <property type="project" value="UniProtKB-KW"/>
</dbReference>
<dbReference type="GO" id="GO:0006783">
    <property type="term" value="P:heme biosynthetic process"/>
    <property type="evidence" value="ECO:0007669"/>
    <property type="project" value="TreeGrafter"/>
</dbReference>
<dbReference type="InterPro" id="IPR013785">
    <property type="entry name" value="Aldolase_TIM"/>
</dbReference>
<dbReference type="InterPro" id="IPR050377">
    <property type="entry name" value="Radical_SAM_PqqE_MftC-like"/>
</dbReference>
<dbReference type="PROSITE" id="PS51918">
    <property type="entry name" value="RADICAL_SAM"/>
    <property type="match status" value="1"/>
</dbReference>
<sequence length="415" mass="45456">MINITRLWTGAEQPADHLRYGQGHGHGRSAGGAVESCAPASSRVRKPIVVWNITRTCNLKCVHCYADASARKFEGELDWDQCCAVIDDLADYKVNALLFSGGEPLVHPRFMELLERATGKGLKVTISTNGTRITPEAAARFKELGVAYVGISLDGIGAVHDKFRGVEGSFEQAVRGFKLCSEVGQKTGLRLTLTRNNVQCMEQILDFIDANDIQRVCFYHLVPTGRGVEVQTLTQEEARHAMDTLIARVEQWKAEGKNREVLTVTQPADGIYLLLRQLREGSPLAKDTLNLLQWNGGGANSSGRGIANIDTQGVVHPDQFWQSVTLGNVKANLFSDLWDAKAGAAAEMLPELRGSDDPLERQKKIEGRCGRCVHFSLCGGGFRTRAAFANGHWYGSDPGCYLTEEEISTPLPEAD</sequence>
<dbReference type="SFLD" id="SFLDG01386">
    <property type="entry name" value="main_SPASM_domain-containing"/>
    <property type="match status" value="1"/>
</dbReference>
<dbReference type="InterPro" id="IPR007197">
    <property type="entry name" value="rSAM"/>
</dbReference>
<evidence type="ECO:0000256" key="6">
    <source>
        <dbReference type="ARBA" id="ARBA00023014"/>
    </source>
</evidence>
<keyword evidence="2" id="KW-0004">4Fe-4S</keyword>
<dbReference type="GO" id="GO:0046872">
    <property type="term" value="F:metal ion binding"/>
    <property type="evidence" value="ECO:0007669"/>
    <property type="project" value="UniProtKB-KW"/>
</dbReference>
<keyword evidence="4" id="KW-0479">Metal-binding</keyword>
<evidence type="ECO:0000256" key="7">
    <source>
        <dbReference type="ARBA" id="ARBA00023462"/>
    </source>
</evidence>
<dbReference type="EMBL" id="PJKA01000006">
    <property type="protein sequence ID" value="PNC19042.1"/>
    <property type="molecule type" value="Genomic_DNA"/>
</dbReference>
<dbReference type="AlphaFoldDB" id="A0A2N8HFH8"/>
<dbReference type="PANTHER" id="PTHR11228">
    <property type="entry name" value="RADICAL SAM DOMAIN PROTEIN"/>
    <property type="match status" value="1"/>
</dbReference>
<dbReference type="InterPro" id="IPR058240">
    <property type="entry name" value="rSAM_sf"/>
</dbReference>
<dbReference type="PANTHER" id="PTHR11228:SF7">
    <property type="entry name" value="PQQA PEPTIDE CYCLASE"/>
    <property type="match status" value="1"/>
</dbReference>
<evidence type="ECO:0000256" key="4">
    <source>
        <dbReference type="ARBA" id="ARBA00022723"/>
    </source>
</evidence>
<reference evidence="11 12" key="1">
    <citation type="journal article" date="2017" name="BMC Genomics">
        <title>Genome sequencing of 39 Akkermansia muciniphila isolates reveals its population structure, genomic and functional diverisity, and global distribution in mammalian gut microbiotas.</title>
        <authorList>
            <person name="Guo X."/>
            <person name="Li S."/>
            <person name="Zhang J."/>
            <person name="Wu F."/>
            <person name="Li X."/>
            <person name="Wu D."/>
            <person name="Zhang M."/>
            <person name="Ou Z."/>
            <person name="Jie Z."/>
            <person name="Yan Q."/>
            <person name="Li P."/>
            <person name="Yi J."/>
            <person name="Peng Y."/>
        </authorList>
    </citation>
    <scope>NUCLEOTIDE SEQUENCE [LARGE SCALE GENOMIC DNA]</scope>
    <source>
        <strain evidence="11 12">GP24</strain>
    </source>
</reference>
<keyword evidence="6" id="KW-0411">Iron-sulfur</keyword>
<keyword evidence="5" id="KW-0408">Iron</keyword>
<dbReference type="FunFam" id="3.20.20.70:FF:000188">
    <property type="entry name" value="Mycofactocin radical SAM maturase MftC"/>
    <property type="match status" value="1"/>
</dbReference>